<keyword evidence="2" id="KW-0472">Membrane</keyword>
<dbReference type="OrthoDB" id="3253026at2759"/>
<feature type="compositionally biased region" description="Polar residues" evidence="1">
    <location>
        <begin position="199"/>
        <end position="235"/>
    </location>
</feature>
<feature type="transmembrane region" description="Helical" evidence="2">
    <location>
        <begin position="442"/>
        <end position="466"/>
    </location>
</feature>
<name>A0A2H3JLV3_WOLCO</name>
<sequence>MVFVRLPDDYHTLDNQQAASIYASFDIVPEPKDDECNPYDEFNVRGYAIHGEMSLPEGYTWATVSPEWFKKIAAQTLRSPTMLKLSRSQSWIKMAISIAQVMFGSFTLYRSRGDQIDRFGYAAYGLSVVPYVIMSIVNLFAVGLSADYPCLYAVRTSIMEEAASRPGALFDGAICTLRPNPDFQVLFDSKSAPAIPESAPSNPESIPSNPDLVSSNPGFASTEPEPSSSDSIQNSEDYESSLVGDSTYPDYNATEDDDKANLLPKAESVESNIDSNGCNHTPPGSGSPPQENPIYTAAWLSIESDTGAETQDRFLVVRTGDIVKRFKFFPGCKDGDGETRVVRLTINAITNEYVPWNEDDDDSNDAWWAVLPFVFLFVVFGLPYVIISVMTKFKTGSSSVTQRAFMLAWLCCSQAIFIPFWVLSEQDMGWMSLPSLLRNPAFFLFMAPFAVGPILGYIAVVQMYIADNSSQASLCI</sequence>
<dbReference type="EMBL" id="KB468135">
    <property type="protein sequence ID" value="PCH43182.1"/>
    <property type="molecule type" value="Genomic_DNA"/>
</dbReference>
<feature type="region of interest" description="Disordered" evidence="1">
    <location>
        <begin position="271"/>
        <end position="293"/>
    </location>
</feature>
<evidence type="ECO:0000313" key="3">
    <source>
        <dbReference type="EMBL" id="PCH43182.1"/>
    </source>
</evidence>
<organism evidence="3 4">
    <name type="scientific">Wolfiporia cocos (strain MD-104)</name>
    <name type="common">Brown rot fungus</name>
    <dbReference type="NCBI Taxonomy" id="742152"/>
    <lineage>
        <taxon>Eukaryota</taxon>
        <taxon>Fungi</taxon>
        <taxon>Dikarya</taxon>
        <taxon>Basidiomycota</taxon>
        <taxon>Agaricomycotina</taxon>
        <taxon>Agaricomycetes</taxon>
        <taxon>Polyporales</taxon>
        <taxon>Phaeolaceae</taxon>
        <taxon>Wolfiporia</taxon>
    </lineage>
</organism>
<feature type="compositionally biased region" description="Polar residues" evidence="1">
    <location>
        <begin position="271"/>
        <end position="289"/>
    </location>
</feature>
<keyword evidence="4" id="KW-1185">Reference proteome</keyword>
<protein>
    <submittedName>
        <fullName evidence="3">Uncharacterized protein</fullName>
    </submittedName>
</protein>
<accession>A0A2H3JLV3</accession>
<feature type="transmembrane region" description="Helical" evidence="2">
    <location>
        <begin position="121"/>
        <end position="144"/>
    </location>
</feature>
<dbReference type="OMA" id="GAICTLR"/>
<evidence type="ECO:0000256" key="1">
    <source>
        <dbReference type="SAM" id="MobiDB-lite"/>
    </source>
</evidence>
<keyword evidence="2" id="KW-0812">Transmembrane</keyword>
<feature type="transmembrane region" description="Helical" evidence="2">
    <location>
        <begin position="403"/>
        <end position="422"/>
    </location>
</feature>
<keyword evidence="2" id="KW-1133">Transmembrane helix</keyword>
<proteinExistence type="predicted"/>
<evidence type="ECO:0000313" key="4">
    <source>
        <dbReference type="Proteomes" id="UP000218811"/>
    </source>
</evidence>
<dbReference type="Proteomes" id="UP000218811">
    <property type="component" value="Unassembled WGS sequence"/>
</dbReference>
<feature type="region of interest" description="Disordered" evidence="1">
    <location>
        <begin position="194"/>
        <end position="257"/>
    </location>
</feature>
<reference evidence="3 4" key="1">
    <citation type="journal article" date="2012" name="Science">
        <title>The Paleozoic origin of enzymatic lignin decomposition reconstructed from 31 fungal genomes.</title>
        <authorList>
            <person name="Floudas D."/>
            <person name="Binder M."/>
            <person name="Riley R."/>
            <person name="Barry K."/>
            <person name="Blanchette R.A."/>
            <person name="Henrissat B."/>
            <person name="Martinez A.T."/>
            <person name="Otillar R."/>
            <person name="Spatafora J.W."/>
            <person name="Yadav J.S."/>
            <person name="Aerts A."/>
            <person name="Benoit I."/>
            <person name="Boyd A."/>
            <person name="Carlson A."/>
            <person name="Copeland A."/>
            <person name="Coutinho P.M."/>
            <person name="de Vries R.P."/>
            <person name="Ferreira P."/>
            <person name="Findley K."/>
            <person name="Foster B."/>
            <person name="Gaskell J."/>
            <person name="Glotzer D."/>
            <person name="Gorecki P."/>
            <person name="Heitman J."/>
            <person name="Hesse C."/>
            <person name="Hori C."/>
            <person name="Igarashi K."/>
            <person name="Jurgens J.A."/>
            <person name="Kallen N."/>
            <person name="Kersten P."/>
            <person name="Kohler A."/>
            <person name="Kuees U."/>
            <person name="Kumar T.K.A."/>
            <person name="Kuo A."/>
            <person name="LaButti K."/>
            <person name="Larrondo L.F."/>
            <person name="Lindquist E."/>
            <person name="Ling A."/>
            <person name="Lombard V."/>
            <person name="Lucas S."/>
            <person name="Lundell T."/>
            <person name="Martin R."/>
            <person name="McLaughlin D.J."/>
            <person name="Morgenstern I."/>
            <person name="Morin E."/>
            <person name="Murat C."/>
            <person name="Nagy L.G."/>
            <person name="Nolan M."/>
            <person name="Ohm R.A."/>
            <person name="Patyshakuliyeva A."/>
            <person name="Rokas A."/>
            <person name="Ruiz-Duenas F.J."/>
            <person name="Sabat G."/>
            <person name="Salamov A."/>
            <person name="Samejima M."/>
            <person name="Schmutz J."/>
            <person name="Slot J.C."/>
            <person name="St John F."/>
            <person name="Stenlid J."/>
            <person name="Sun H."/>
            <person name="Sun S."/>
            <person name="Syed K."/>
            <person name="Tsang A."/>
            <person name="Wiebenga A."/>
            <person name="Young D."/>
            <person name="Pisabarro A."/>
            <person name="Eastwood D.C."/>
            <person name="Martin F."/>
            <person name="Cullen D."/>
            <person name="Grigoriev I.V."/>
            <person name="Hibbett D.S."/>
        </authorList>
    </citation>
    <scope>NUCLEOTIDE SEQUENCE [LARGE SCALE GENOMIC DNA]</scope>
    <source>
        <strain evidence="3 4">MD-104</strain>
    </source>
</reference>
<evidence type="ECO:0000256" key="2">
    <source>
        <dbReference type="SAM" id="Phobius"/>
    </source>
</evidence>
<dbReference type="AlphaFoldDB" id="A0A2H3JLV3"/>
<gene>
    <name evidence="3" type="ORF">WOLCODRAFT_164301</name>
</gene>
<feature type="transmembrane region" description="Helical" evidence="2">
    <location>
        <begin position="367"/>
        <end position="391"/>
    </location>
</feature>